<comment type="caution">
    <text evidence="2">The sequence shown here is derived from an EMBL/GenBank/DDBJ whole genome shotgun (WGS) entry which is preliminary data.</text>
</comment>
<feature type="domain" description="HTH marR-type" evidence="1">
    <location>
        <begin position="10"/>
        <end position="139"/>
    </location>
</feature>
<proteinExistence type="predicted"/>
<dbReference type="SMART" id="SM00347">
    <property type="entry name" value="HTH_MARR"/>
    <property type="match status" value="1"/>
</dbReference>
<dbReference type="PROSITE" id="PS50995">
    <property type="entry name" value="HTH_MARR_2"/>
    <property type="match status" value="1"/>
</dbReference>
<dbReference type="EMBL" id="JAEACQ010000213">
    <property type="protein sequence ID" value="MBL7629126.1"/>
    <property type="molecule type" value="Genomic_DNA"/>
</dbReference>
<evidence type="ECO:0000313" key="2">
    <source>
        <dbReference type="EMBL" id="MBL7629126.1"/>
    </source>
</evidence>
<evidence type="ECO:0000259" key="1">
    <source>
        <dbReference type="PROSITE" id="PS50995"/>
    </source>
</evidence>
<protein>
    <submittedName>
        <fullName evidence="2">MarR family transcriptional regulator</fullName>
    </submittedName>
</protein>
<dbReference type="InterPro" id="IPR036388">
    <property type="entry name" value="WH-like_DNA-bd_sf"/>
</dbReference>
<accession>A0A937RNK0</accession>
<dbReference type="GO" id="GO:0003700">
    <property type="term" value="F:DNA-binding transcription factor activity"/>
    <property type="evidence" value="ECO:0007669"/>
    <property type="project" value="InterPro"/>
</dbReference>
<dbReference type="PANTHER" id="PTHR33164:SF106">
    <property type="entry name" value="TRANSCRIPTIONAL REGULATORY PROTEIN"/>
    <property type="match status" value="1"/>
</dbReference>
<dbReference type="GO" id="GO:0006950">
    <property type="term" value="P:response to stress"/>
    <property type="evidence" value="ECO:0007669"/>
    <property type="project" value="TreeGrafter"/>
</dbReference>
<dbReference type="Gene3D" id="1.10.10.10">
    <property type="entry name" value="Winged helix-like DNA-binding domain superfamily/Winged helix DNA-binding domain"/>
    <property type="match status" value="1"/>
</dbReference>
<name>A0A937RNK0_9ACTN</name>
<evidence type="ECO:0000313" key="3">
    <source>
        <dbReference type="Proteomes" id="UP000604475"/>
    </source>
</evidence>
<dbReference type="SUPFAM" id="SSF46785">
    <property type="entry name" value="Winged helix' DNA-binding domain"/>
    <property type="match status" value="1"/>
</dbReference>
<organism evidence="2 3">
    <name type="scientific">Frankia nepalensis</name>
    <dbReference type="NCBI Taxonomy" id="1836974"/>
    <lineage>
        <taxon>Bacteria</taxon>
        <taxon>Bacillati</taxon>
        <taxon>Actinomycetota</taxon>
        <taxon>Actinomycetes</taxon>
        <taxon>Frankiales</taxon>
        <taxon>Frankiaceae</taxon>
        <taxon>Frankia</taxon>
    </lineage>
</organism>
<dbReference type="Pfam" id="PF12802">
    <property type="entry name" value="MarR_2"/>
    <property type="match status" value="1"/>
</dbReference>
<dbReference type="InterPro" id="IPR000835">
    <property type="entry name" value="HTH_MarR-typ"/>
</dbReference>
<dbReference type="InterPro" id="IPR039422">
    <property type="entry name" value="MarR/SlyA-like"/>
</dbReference>
<dbReference type="AlphaFoldDB" id="A0A937RNK0"/>
<dbReference type="InterPro" id="IPR036390">
    <property type="entry name" value="WH_DNA-bd_sf"/>
</dbReference>
<reference evidence="2" key="1">
    <citation type="submission" date="2020-12" db="EMBL/GenBank/DDBJ databases">
        <title>Genomic characterization of non-nitrogen-fixing Frankia strains.</title>
        <authorList>
            <person name="Carlos-Shanley C."/>
            <person name="Guerra T."/>
            <person name="Hahn D."/>
        </authorList>
    </citation>
    <scope>NUCLEOTIDE SEQUENCE</scope>
    <source>
        <strain evidence="2">CN6</strain>
    </source>
</reference>
<dbReference type="RefSeq" id="WP_203003377.1">
    <property type="nucleotide sequence ID" value="NZ_JADWYU010000370.1"/>
</dbReference>
<dbReference type="PANTHER" id="PTHR33164">
    <property type="entry name" value="TRANSCRIPTIONAL REGULATOR, MARR FAMILY"/>
    <property type="match status" value="1"/>
</dbReference>
<keyword evidence="3" id="KW-1185">Reference proteome</keyword>
<dbReference type="Proteomes" id="UP000604475">
    <property type="component" value="Unassembled WGS sequence"/>
</dbReference>
<gene>
    <name evidence="2" type="ORF">I7412_18565</name>
</gene>
<sequence length="160" mass="16659">MSTDAGPGAGARLGAELSDAVVLFHDAIGSLMGLSATDHKALGILRREGPMSATRLAARTGLTPGAVTGLVDRLEAAGLARRERDGDDRRRLTIVATDPASPDVAAAFARLQRAMAGVTAQFSAGELAVVARWVEATTTVLREQVHEIAHRRAPEARTGA</sequence>